<dbReference type="PANTHER" id="PTHR48006">
    <property type="entry name" value="LEUCINE-RICH REPEAT-CONTAINING PROTEIN DDB_G0281931-RELATED"/>
    <property type="match status" value="1"/>
</dbReference>
<dbReference type="EC" id="2.7.11.1" evidence="2"/>
<dbReference type="Gene3D" id="2.60.120.430">
    <property type="entry name" value="Galactose-binding lectin"/>
    <property type="match status" value="1"/>
</dbReference>
<dbReference type="InterPro" id="IPR001611">
    <property type="entry name" value="Leu-rich_rpt"/>
</dbReference>
<evidence type="ECO:0000259" key="21">
    <source>
        <dbReference type="PROSITE" id="PS50011"/>
    </source>
</evidence>
<dbReference type="Pfam" id="PF23598">
    <property type="entry name" value="LRR_14"/>
    <property type="match status" value="1"/>
</dbReference>
<evidence type="ECO:0000256" key="9">
    <source>
        <dbReference type="ARBA" id="ARBA00022737"/>
    </source>
</evidence>
<dbReference type="PROSITE" id="PS51450">
    <property type="entry name" value="LRR"/>
    <property type="match status" value="1"/>
</dbReference>
<keyword evidence="9" id="KW-0677">Repeat</keyword>
<dbReference type="PROSITE" id="PS50011">
    <property type="entry name" value="PROTEIN_KINASE_DOM"/>
    <property type="match status" value="1"/>
</dbReference>
<keyword evidence="12 19" id="KW-1133">Transmembrane helix</keyword>
<dbReference type="PROSITE" id="PS00107">
    <property type="entry name" value="PROTEIN_KINASE_ATP"/>
    <property type="match status" value="1"/>
</dbReference>
<keyword evidence="10 18" id="KW-0547">Nucleotide-binding</keyword>
<name>A0ABQ8I7P5_9ROSI</name>
<feature type="domain" description="Protein kinase" evidence="21">
    <location>
        <begin position="706"/>
        <end position="980"/>
    </location>
</feature>
<evidence type="ECO:0000256" key="13">
    <source>
        <dbReference type="ARBA" id="ARBA00023136"/>
    </source>
</evidence>
<keyword evidence="11 18" id="KW-0067">ATP-binding</keyword>
<dbReference type="CDD" id="cd14066">
    <property type="entry name" value="STKc_IRAK"/>
    <property type="match status" value="1"/>
</dbReference>
<dbReference type="Pfam" id="PF07714">
    <property type="entry name" value="PK_Tyr_Ser-Thr"/>
    <property type="match status" value="1"/>
</dbReference>
<reference evidence="22 23" key="1">
    <citation type="submission" date="2021-02" db="EMBL/GenBank/DDBJ databases">
        <title>Plant Genome Project.</title>
        <authorList>
            <person name="Zhang R.-G."/>
        </authorList>
    </citation>
    <scope>NUCLEOTIDE SEQUENCE [LARGE SCALE GENOMIC DNA]</scope>
    <source>
        <tissue evidence="22">Leaves</tissue>
    </source>
</reference>
<keyword evidence="3" id="KW-0723">Serine/threonine-protein kinase</keyword>
<keyword evidence="23" id="KW-1185">Reference proteome</keyword>
<evidence type="ECO:0000256" key="8">
    <source>
        <dbReference type="ARBA" id="ARBA00022729"/>
    </source>
</evidence>
<evidence type="ECO:0000256" key="14">
    <source>
        <dbReference type="ARBA" id="ARBA00023170"/>
    </source>
</evidence>
<evidence type="ECO:0000256" key="2">
    <source>
        <dbReference type="ARBA" id="ARBA00012513"/>
    </source>
</evidence>
<sequence>MGGHFLVLVPLLVLFLHFQPGFVQSQSLVRPNPYSYGLRGTGFLPYGRGLSSWEAYSLSTVISNLGLNPAPSISRSLCNENIPLTSIFISCICNNTVCNIRAIIMQNVGLKGFISGYISELQQLETLDLSNNQLHGSIPDNLGYLSNLQKIDLSNNQLTGPIPRSLGRLKNLTSLRLHLNLLNDKIPKTLGALPSLVELNLWSNNLSGSIPPELGYLSQLQAVAFDDNELTGALPPELGNLSNLKKFWATSNSFAGNLPEHYANLKSLVVFAVGGNKLSGSIPPFISKWENLTYLNLMGNNFEGNLPPEILNMTNLQLLWVSDLKSSGFPFPISANLTNINSLILRHCSITGTIPAYIGDWSELARLDLSFNNLTGDIPNSFQNLRVEKLDLSYNNFDNGTSPKKPEPGKKQTGLLYGNSKDLMFPDPKINTEPANRAYINQKMEELCQGKKFKYHSLFINAGGEETTIGRYRYDADNSLSSFHIDSSNKWAYSCSGDFLSSNANSSDYVKNITCGVSALEAPLYEKARLCPQSLTYYGFCLENGNYSVKLHFAETSYTKDEDHSSSGKRVFDIYLQGNRVYKDFNLKEKAKDAKDTWIENFTAYVHENQLEIGLFWAGKGSIYSTPALNGPLISAITVTPDFKVGGLPFAVIVVIAVACVFIPLLLLAIMWTTGRLGDKELRETRVELRGKSYTVKQVVNATRNFSPKMEIGRGRFGTVYKAELPDQTVAVKKLSPQSKQVIHQIESEVYTLKTVKHQNLVELLDVYSKKDLHMLIYEYMEHSSLGKAIFDSNSDLLLNWNTRVNICLGIAKGLKYLHEGPRLKIIHRNIKATNILLDGDLKAKVSDFGLAKLFEEENPYKVVGEGGTLVYMAPEYATRKVITDKVDVYSFGIVLLEIVSGKSNADYKANQETVFLIDTAYVLHSKGKLQSLIDEKLKSYDREQALTILRIAMMCIDQSPSLRPTMSEVVSVLEGSKKFEEISKAATPSA</sequence>
<keyword evidence="7 19" id="KW-0812">Transmembrane</keyword>
<accession>A0ABQ8I7P5</accession>
<gene>
    <name evidence="22" type="ORF">JRO89_XS04G0284700</name>
</gene>
<feature type="binding site" evidence="18">
    <location>
        <position position="734"/>
    </location>
    <ligand>
        <name>ATP</name>
        <dbReference type="ChEBI" id="CHEBI:30616"/>
    </ligand>
</feature>
<comment type="catalytic activity">
    <reaction evidence="16">
        <text>L-threonyl-[protein] + ATP = O-phospho-L-threonyl-[protein] + ADP + H(+)</text>
        <dbReference type="Rhea" id="RHEA:46608"/>
        <dbReference type="Rhea" id="RHEA-COMP:11060"/>
        <dbReference type="Rhea" id="RHEA-COMP:11605"/>
        <dbReference type="ChEBI" id="CHEBI:15378"/>
        <dbReference type="ChEBI" id="CHEBI:30013"/>
        <dbReference type="ChEBI" id="CHEBI:30616"/>
        <dbReference type="ChEBI" id="CHEBI:61977"/>
        <dbReference type="ChEBI" id="CHEBI:456216"/>
        <dbReference type="EC" id="2.7.11.1"/>
    </reaction>
</comment>
<evidence type="ECO:0000256" key="17">
    <source>
        <dbReference type="ARBA" id="ARBA00048679"/>
    </source>
</evidence>
<dbReference type="InterPro" id="IPR017441">
    <property type="entry name" value="Protein_kinase_ATP_BS"/>
</dbReference>
<dbReference type="Pfam" id="PF13855">
    <property type="entry name" value="LRR_8"/>
    <property type="match status" value="1"/>
</dbReference>
<keyword evidence="4" id="KW-0597">Phosphoprotein</keyword>
<dbReference type="InterPro" id="IPR051824">
    <property type="entry name" value="LRR_Rcpt-Like_S/T_Kinase"/>
</dbReference>
<evidence type="ECO:0000256" key="18">
    <source>
        <dbReference type="PROSITE-ProRule" id="PRU10141"/>
    </source>
</evidence>
<comment type="caution">
    <text evidence="22">The sequence shown here is derived from an EMBL/GenBank/DDBJ whole genome shotgun (WGS) entry which is preliminary data.</text>
</comment>
<evidence type="ECO:0000256" key="10">
    <source>
        <dbReference type="ARBA" id="ARBA00022741"/>
    </source>
</evidence>
<keyword evidence="6" id="KW-0808">Transferase</keyword>
<keyword evidence="13 19" id="KW-0472">Membrane</keyword>
<dbReference type="InterPro" id="IPR001245">
    <property type="entry name" value="Ser-Thr/Tyr_kinase_cat_dom"/>
</dbReference>
<feature type="chain" id="PRO_5047051390" description="non-specific serine/threonine protein kinase" evidence="20">
    <location>
        <begin position="26"/>
        <end position="991"/>
    </location>
</feature>
<dbReference type="SUPFAM" id="SSF52058">
    <property type="entry name" value="L domain-like"/>
    <property type="match status" value="1"/>
</dbReference>
<feature type="transmembrane region" description="Helical" evidence="19">
    <location>
        <begin position="648"/>
        <end position="673"/>
    </location>
</feature>
<evidence type="ECO:0000256" key="3">
    <source>
        <dbReference type="ARBA" id="ARBA00022527"/>
    </source>
</evidence>
<evidence type="ECO:0000256" key="16">
    <source>
        <dbReference type="ARBA" id="ARBA00047899"/>
    </source>
</evidence>
<feature type="signal peptide" evidence="20">
    <location>
        <begin position="1"/>
        <end position="25"/>
    </location>
</feature>
<dbReference type="InterPro" id="IPR055414">
    <property type="entry name" value="LRR_R13L4/SHOC2-like"/>
</dbReference>
<dbReference type="Proteomes" id="UP000827721">
    <property type="component" value="Unassembled WGS sequence"/>
</dbReference>
<keyword evidence="15" id="KW-0325">Glycoprotein</keyword>
<proteinExistence type="predicted"/>
<dbReference type="Pfam" id="PF11721">
    <property type="entry name" value="Malectin"/>
    <property type="match status" value="1"/>
</dbReference>
<evidence type="ECO:0000256" key="11">
    <source>
        <dbReference type="ARBA" id="ARBA00022840"/>
    </source>
</evidence>
<keyword evidence="8 20" id="KW-0732">Signal</keyword>
<evidence type="ECO:0000256" key="19">
    <source>
        <dbReference type="SAM" id="Phobius"/>
    </source>
</evidence>
<evidence type="ECO:0000256" key="5">
    <source>
        <dbReference type="ARBA" id="ARBA00022614"/>
    </source>
</evidence>
<comment type="catalytic activity">
    <reaction evidence="17">
        <text>L-seryl-[protein] + ATP = O-phospho-L-seryl-[protein] + ADP + H(+)</text>
        <dbReference type="Rhea" id="RHEA:17989"/>
        <dbReference type="Rhea" id="RHEA-COMP:9863"/>
        <dbReference type="Rhea" id="RHEA-COMP:11604"/>
        <dbReference type="ChEBI" id="CHEBI:15378"/>
        <dbReference type="ChEBI" id="CHEBI:29999"/>
        <dbReference type="ChEBI" id="CHEBI:30616"/>
        <dbReference type="ChEBI" id="CHEBI:83421"/>
        <dbReference type="ChEBI" id="CHEBI:456216"/>
        <dbReference type="EC" id="2.7.11.1"/>
    </reaction>
</comment>
<organism evidence="22 23">
    <name type="scientific">Xanthoceras sorbifolium</name>
    <dbReference type="NCBI Taxonomy" id="99658"/>
    <lineage>
        <taxon>Eukaryota</taxon>
        <taxon>Viridiplantae</taxon>
        <taxon>Streptophyta</taxon>
        <taxon>Embryophyta</taxon>
        <taxon>Tracheophyta</taxon>
        <taxon>Spermatophyta</taxon>
        <taxon>Magnoliopsida</taxon>
        <taxon>eudicotyledons</taxon>
        <taxon>Gunneridae</taxon>
        <taxon>Pentapetalae</taxon>
        <taxon>rosids</taxon>
        <taxon>malvids</taxon>
        <taxon>Sapindales</taxon>
        <taxon>Sapindaceae</taxon>
        <taxon>Xanthoceroideae</taxon>
        <taxon>Xanthoceras</taxon>
    </lineage>
</organism>
<dbReference type="SMART" id="SM00369">
    <property type="entry name" value="LRR_TYP"/>
    <property type="match status" value="3"/>
</dbReference>
<dbReference type="InterPro" id="IPR032675">
    <property type="entry name" value="LRR_dom_sf"/>
</dbReference>
<evidence type="ECO:0000256" key="4">
    <source>
        <dbReference type="ARBA" id="ARBA00022553"/>
    </source>
</evidence>
<evidence type="ECO:0000256" key="6">
    <source>
        <dbReference type="ARBA" id="ARBA00022679"/>
    </source>
</evidence>
<dbReference type="SUPFAM" id="SSF56112">
    <property type="entry name" value="Protein kinase-like (PK-like)"/>
    <property type="match status" value="1"/>
</dbReference>
<dbReference type="Gene3D" id="1.10.510.10">
    <property type="entry name" value="Transferase(Phosphotransferase) domain 1"/>
    <property type="match status" value="1"/>
</dbReference>
<dbReference type="InterPro" id="IPR021720">
    <property type="entry name" value="Malectin_dom"/>
</dbReference>
<dbReference type="Gene3D" id="3.80.10.10">
    <property type="entry name" value="Ribonuclease Inhibitor"/>
    <property type="match status" value="2"/>
</dbReference>
<keyword evidence="3" id="KW-0418">Kinase</keyword>
<evidence type="ECO:0000256" key="7">
    <source>
        <dbReference type="ARBA" id="ARBA00022692"/>
    </source>
</evidence>
<dbReference type="Gene3D" id="3.30.200.20">
    <property type="entry name" value="Phosphorylase Kinase, domain 1"/>
    <property type="match status" value="1"/>
</dbReference>
<dbReference type="PANTHER" id="PTHR48006:SF48">
    <property type="entry name" value="PROTEIN KINASE DOMAIN-CONTAINING PROTEIN"/>
    <property type="match status" value="1"/>
</dbReference>
<evidence type="ECO:0000313" key="23">
    <source>
        <dbReference type="Proteomes" id="UP000827721"/>
    </source>
</evidence>
<dbReference type="EMBL" id="JAFEMO010000004">
    <property type="protein sequence ID" value="KAH7572640.1"/>
    <property type="molecule type" value="Genomic_DNA"/>
</dbReference>
<evidence type="ECO:0000256" key="12">
    <source>
        <dbReference type="ARBA" id="ARBA00022989"/>
    </source>
</evidence>
<protein>
    <recommendedName>
        <fullName evidence="2">non-specific serine/threonine protein kinase</fullName>
        <ecNumber evidence="2">2.7.11.1</ecNumber>
    </recommendedName>
</protein>
<keyword evidence="5" id="KW-0433">Leucine-rich repeat</keyword>
<evidence type="ECO:0000313" key="22">
    <source>
        <dbReference type="EMBL" id="KAH7572640.1"/>
    </source>
</evidence>
<dbReference type="PRINTS" id="PR00019">
    <property type="entry name" value="LEURICHRPT"/>
</dbReference>
<evidence type="ECO:0000256" key="15">
    <source>
        <dbReference type="ARBA" id="ARBA00023180"/>
    </source>
</evidence>
<dbReference type="InterPro" id="IPR003591">
    <property type="entry name" value="Leu-rich_rpt_typical-subtyp"/>
</dbReference>
<dbReference type="InterPro" id="IPR011009">
    <property type="entry name" value="Kinase-like_dom_sf"/>
</dbReference>
<keyword evidence="14" id="KW-0675">Receptor</keyword>
<dbReference type="InterPro" id="IPR000719">
    <property type="entry name" value="Prot_kinase_dom"/>
</dbReference>
<evidence type="ECO:0000256" key="1">
    <source>
        <dbReference type="ARBA" id="ARBA00004479"/>
    </source>
</evidence>
<evidence type="ECO:0000256" key="20">
    <source>
        <dbReference type="SAM" id="SignalP"/>
    </source>
</evidence>
<comment type="subcellular location">
    <subcellularLocation>
        <location evidence="1">Membrane</location>
        <topology evidence="1">Single-pass type I membrane protein</topology>
    </subcellularLocation>
</comment>